<dbReference type="SMART" id="SM01073">
    <property type="entry name" value="CDC48_N"/>
    <property type="match status" value="1"/>
</dbReference>
<dbReference type="Pfam" id="PF00004">
    <property type="entry name" value="AAA"/>
    <property type="match status" value="2"/>
</dbReference>
<evidence type="ECO:0000313" key="8">
    <source>
        <dbReference type="EMBL" id="ASJ13657.1"/>
    </source>
</evidence>
<organism evidence="8 9">
    <name type="scientific">Thermococcus radiotolerans</name>
    <dbReference type="NCBI Taxonomy" id="187880"/>
    <lineage>
        <taxon>Archaea</taxon>
        <taxon>Methanobacteriati</taxon>
        <taxon>Methanobacteriota</taxon>
        <taxon>Thermococci</taxon>
        <taxon>Thermococcales</taxon>
        <taxon>Thermococcaceae</taxon>
        <taxon>Thermococcus</taxon>
    </lineage>
</organism>
<keyword evidence="6" id="KW-0175">Coiled coil</keyword>
<dbReference type="Gene3D" id="3.40.50.300">
    <property type="entry name" value="P-loop containing nucleotide triphosphate hydrolases"/>
    <property type="match status" value="2"/>
</dbReference>
<dbReference type="InterPro" id="IPR050168">
    <property type="entry name" value="AAA_ATPase_domain"/>
</dbReference>
<dbReference type="GeneID" id="33327256"/>
<dbReference type="InterPro" id="IPR003593">
    <property type="entry name" value="AAA+_ATPase"/>
</dbReference>
<dbReference type="GO" id="GO:0016887">
    <property type="term" value="F:ATP hydrolysis activity"/>
    <property type="evidence" value="ECO:0007669"/>
    <property type="project" value="InterPro"/>
</dbReference>
<dbReference type="PROSITE" id="PS51161">
    <property type="entry name" value="ATP_CONE"/>
    <property type="match status" value="1"/>
</dbReference>
<dbReference type="FunFam" id="1.10.8.60:FF:000178">
    <property type="entry name" value="CDC48/VCP homolog, AAA superfamily"/>
    <property type="match status" value="1"/>
</dbReference>
<dbReference type="GO" id="GO:0005524">
    <property type="term" value="F:ATP binding"/>
    <property type="evidence" value="ECO:0007669"/>
    <property type="project" value="UniProtKB-UniRule"/>
</dbReference>
<dbReference type="Pfam" id="PF02933">
    <property type="entry name" value="CDC48_2"/>
    <property type="match status" value="1"/>
</dbReference>
<evidence type="ECO:0000256" key="3">
    <source>
        <dbReference type="ARBA" id="ARBA00022741"/>
    </source>
</evidence>
<dbReference type="InterPro" id="IPR003338">
    <property type="entry name" value="CDC4_N-term_subdom"/>
</dbReference>
<evidence type="ECO:0000256" key="4">
    <source>
        <dbReference type="ARBA" id="ARBA00022840"/>
    </source>
</evidence>
<accession>A0A2Z2MYC6</accession>
<dbReference type="InterPro" id="IPR009010">
    <property type="entry name" value="Asp_de-COase-like_dom_sf"/>
</dbReference>
<dbReference type="PANTHER" id="PTHR23077">
    <property type="entry name" value="AAA-FAMILY ATPASE"/>
    <property type="match status" value="1"/>
</dbReference>
<evidence type="ECO:0000313" key="9">
    <source>
        <dbReference type="Proteomes" id="UP000250085"/>
    </source>
</evidence>
<dbReference type="Gene3D" id="1.10.8.60">
    <property type="match status" value="3"/>
</dbReference>
<dbReference type="InterPro" id="IPR003959">
    <property type="entry name" value="ATPase_AAA_core"/>
</dbReference>
<dbReference type="Proteomes" id="UP000250085">
    <property type="component" value="Chromosome"/>
</dbReference>
<evidence type="ECO:0000256" key="5">
    <source>
        <dbReference type="PROSITE-ProRule" id="PRU00492"/>
    </source>
</evidence>
<dbReference type="EMBL" id="CP015106">
    <property type="protein sequence ID" value="ASJ13657.1"/>
    <property type="molecule type" value="Genomic_DNA"/>
</dbReference>
<sequence length="837" mass="94020">MIFGKDEERYEKIKLRVAEALKRDVGRGIVRFDRKYQKQLGVEPGDIVELIGERTTAAIVANPHPDDRGLDIARMDGYIRRNAGVSIGDYVTVAKAEVQEAKKVVLAPAQKGVFIQIPGDMVKQNLLGRPVLKGDLIVASSRSEGGYYGGSPFDELLRGLFETMPIGFGELKFVVVNTVPRGIVQITYNTEVEVLPQAVEIREEAIPEVTYEDIGGLSDAIQKIREMVELPLKHPELFERLGIEPPKGVLLYGPPGTGKTLLAKAVANEANAHFIAINGPEIMSKFYGESEERLREIFKDAEENAPSIIFIDEIDAIAPKREEVVGEVEKRVVSQLLTLMDGLKGRGKVIVIAATNRPDALDPALRRPGRFDREIEVGVPDKKGRKEILQIHTRGMPLEPDYDKATVLKVLKELLKRETFERAKLERLIERVEAAKSDEEVKEALKSESEVYPEVRSRLIDRMLEEIAEKTHGFVGADLAALAREAAMVVLRRLINEGKISPEQERIPPEVLQELRVRKADFYEALKMVEPSALREVLIEMPNVRWEDVGGLEEVKQELKEAVEWPLKYPKAFQRLGIEPPRGVLLYGPPGTGKTLLAKAVATESEANFIGIRGPEVLSKWVGESEKRVREIFRKARQAAPTVIFIDEIDAIAPARGSDMSRVTDRLINQLLTEMDGIERNSGVVVIAATNRPDILDPALLRPGRFDRLILVPAPDEKARLEILRVHTKRVPLASDVNLRELAKKTEGYSGADIEALVREAALLAMRRIMAELPAELVEEESEEFLEKLRVSRRDFEEALKKVKPSITPYMVEYYRNFEESRKSRVEKRGGPDYYTF</sequence>
<feature type="domain" description="ATP-cone" evidence="7">
    <location>
        <begin position="408"/>
        <end position="497"/>
    </location>
</feature>
<dbReference type="CDD" id="cd19511">
    <property type="entry name" value="RecA-like_CDC48_r2-like"/>
    <property type="match status" value="1"/>
</dbReference>
<name>A0A2Z2MYC6_9EURY</name>
<dbReference type="InterPro" id="IPR003960">
    <property type="entry name" value="ATPase_AAA_CS"/>
</dbReference>
<dbReference type="PROSITE" id="PS00674">
    <property type="entry name" value="AAA"/>
    <property type="match status" value="2"/>
</dbReference>
<dbReference type="InterPro" id="IPR027417">
    <property type="entry name" value="P-loop_NTPase"/>
</dbReference>
<dbReference type="RefSeq" id="WP_088865888.1">
    <property type="nucleotide sequence ID" value="NZ_CP015106.1"/>
</dbReference>
<keyword evidence="2" id="KW-0677">Repeat</keyword>
<dbReference type="FunFam" id="3.40.50.300:FF:000018">
    <property type="entry name" value="Cell division control 48"/>
    <property type="match status" value="1"/>
</dbReference>
<protein>
    <submittedName>
        <fullName evidence="8">AAA family ATPase</fullName>
    </submittedName>
</protein>
<dbReference type="FunFam" id="3.10.330.10:FF:000005">
    <property type="entry name" value="AAA family ATPase"/>
    <property type="match status" value="1"/>
</dbReference>
<feature type="coiled-coil region" evidence="6">
    <location>
        <begin position="408"/>
        <end position="445"/>
    </location>
</feature>
<reference evidence="8 9" key="1">
    <citation type="submission" date="2016-04" db="EMBL/GenBank/DDBJ databases">
        <title>Complete genome sequence of Thermococcus radiotolerans type strain EJ2.</title>
        <authorList>
            <person name="Oger P.M."/>
        </authorList>
    </citation>
    <scope>NUCLEOTIDE SEQUENCE [LARGE SCALE GENOMIC DNA]</scope>
    <source>
        <strain evidence="8 9">EJ2</strain>
    </source>
</reference>
<dbReference type="InterPro" id="IPR041569">
    <property type="entry name" value="AAA_lid_3"/>
</dbReference>
<dbReference type="KEGG" id="trl:A3L10_00375"/>
<dbReference type="Pfam" id="PF02359">
    <property type="entry name" value="CDC48_N"/>
    <property type="match status" value="1"/>
</dbReference>
<dbReference type="Gene3D" id="2.40.40.20">
    <property type="match status" value="1"/>
</dbReference>
<dbReference type="Pfam" id="PF17862">
    <property type="entry name" value="AAA_lid_3"/>
    <property type="match status" value="2"/>
</dbReference>
<comment type="similarity">
    <text evidence="1">Belongs to the AAA ATPase family. CDC48 subfamily.</text>
</comment>
<evidence type="ECO:0000256" key="6">
    <source>
        <dbReference type="SAM" id="Coils"/>
    </source>
</evidence>
<dbReference type="SMART" id="SM00382">
    <property type="entry name" value="AAA"/>
    <property type="match status" value="2"/>
</dbReference>
<dbReference type="Gene3D" id="3.10.330.10">
    <property type="match status" value="1"/>
</dbReference>
<proteinExistence type="inferred from homology"/>
<keyword evidence="9" id="KW-1185">Reference proteome</keyword>
<dbReference type="GO" id="GO:0005737">
    <property type="term" value="C:cytoplasm"/>
    <property type="evidence" value="ECO:0007669"/>
    <property type="project" value="UniProtKB-ARBA"/>
</dbReference>
<keyword evidence="3 5" id="KW-0547">Nucleotide-binding</keyword>
<gene>
    <name evidence="8" type="ORF">A3L10_00375</name>
</gene>
<dbReference type="InterPro" id="IPR005144">
    <property type="entry name" value="ATP-cone_dom"/>
</dbReference>
<dbReference type="PANTHER" id="PTHR23077:SF171">
    <property type="entry name" value="NUCLEAR VALOSIN-CONTAINING PROTEIN-LIKE"/>
    <property type="match status" value="1"/>
</dbReference>
<evidence type="ECO:0000259" key="7">
    <source>
        <dbReference type="PROSITE" id="PS51161"/>
    </source>
</evidence>
<dbReference type="SUPFAM" id="SSF50692">
    <property type="entry name" value="ADC-like"/>
    <property type="match status" value="1"/>
</dbReference>
<dbReference type="InterPro" id="IPR029067">
    <property type="entry name" value="CDC48_domain_2-like_sf"/>
</dbReference>
<dbReference type="SUPFAM" id="SSF54585">
    <property type="entry name" value="Cdc48 domain 2-like"/>
    <property type="match status" value="1"/>
</dbReference>
<dbReference type="NCBIfam" id="TIGR01243">
    <property type="entry name" value="CDC48"/>
    <property type="match status" value="1"/>
</dbReference>
<dbReference type="SMART" id="SM01072">
    <property type="entry name" value="CDC48_2"/>
    <property type="match status" value="1"/>
</dbReference>
<keyword evidence="4 5" id="KW-0067">ATP-binding</keyword>
<dbReference type="InterPro" id="IPR005938">
    <property type="entry name" value="AAA_ATPase_CDC48"/>
</dbReference>
<dbReference type="SUPFAM" id="SSF52540">
    <property type="entry name" value="P-loop containing nucleoside triphosphate hydrolases"/>
    <property type="match status" value="2"/>
</dbReference>
<dbReference type="InterPro" id="IPR004201">
    <property type="entry name" value="Cdc48_dom2"/>
</dbReference>
<evidence type="ECO:0000256" key="2">
    <source>
        <dbReference type="ARBA" id="ARBA00022737"/>
    </source>
</evidence>
<dbReference type="AlphaFoldDB" id="A0A2Z2MYC6"/>
<dbReference type="FunFam" id="3.40.50.300:FF:000012">
    <property type="entry name" value="Transitional endoplasmic reticulum ATPase"/>
    <property type="match status" value="1"/>
</dbReference>
<evidence type="ECO:0000256" key="1">
    <source>
        <dbReference type="ARBA" id="ARBA00009833"/>
    </source>
</evidence>
<dbReference type="OrthoDB" id="77269at2157"/>
<dbReference type="FunFam" id="2.40.40.20:FF:000007">
    <property type="entry name" value="AAA family ATPase"/>
    <property type="match status" value="1"/>
</dbReference>